<evidence type="ECO:0000313" key="6">
    <source>
        <dbReference type="Proteomes" id="UP001279734"/>
    </source>
</evidence>
<gene>
    <name evidence="5" type="ORF">Nepgr_032083</name>
</gene>
<keyword evidence="1" id="KW-0479">Metal-binding</keyword>
<feature type="region of interest" description="Disordered" evidence="3">
    <location>
        <begin position="1"/>
        <end position="26"/>
    </location>
</feature>
<dbReference type="InterPro" id="IPR027443">
    <property type="entry name" value="IPNS-like_sf"/>
</dbReference>
<dbReference type="Gene3D" id="2.60.120.330">
    <property type="entry name" value="B-lactam Antibiotic, Isopenicillin N Synthase, Chain"/>
    <property type="match status" value="1"/>
</dbReference>
<dbReference type="Pfam" id="PF14226">
    <property type="entry name" value="DIOX_N"/>
    <property type="match status" value="1"/>
</dbReference>
<accession>A0AAD3Y7E4</accession>
<proteinExistence type="predicted"/>
<reference evidence="5" key="1">
    <citation type="submission" date="2023-05" db="EMBL/GenBank/DDBJ databases">
        <title>Nepenthes gracilis genome sequencing.</title>
        <authorList>
            <person name="Fukushima K."/>
        </authorList>
    </citation>
    <scope>NUCLEOTIDE SEQUENCE</scope>
    <source>
        <strain evidence="5">SING2019-196</strain>
    </source>
</reference>
<dbReference type="GO" id="GO:0046872">
    <property type="term" value="F:metal ion binding"/>
    <property type="evidence" value="ECO:0007669"/>
    <property type="project" value="UniProtKB-KW"/>
</dbReference>
<evidence type="ECO:0000256" key="3">
    <source>
        <dbReference type="SAM" id="MobiDB-lite"/>
    </source>
</evidence>
<dbReference type="EMBL" id="BSYO01000038">
    <property type="protein sequence ID" value="GMH30240.1"/>
    <property type="molecule type" value="Genomic_DNA"/>
</dbReference>
<evidence type="ECO:0000259" key="4">
    <source>
        <dbReference type="Pfam" id="PF14226"/>
    </source>
</evidence>
<dbReference type="SUPFAM" id="SSF51197">
    <property type="entry name" value="Clavaminate synthase-like"/>
    <property type="match status" value="1"/>
</dbReference>
<keyword evidence="6" id="KW-1185">Reference proteome</keyword>
<evidence type="ECO:0000256" key="2">
    <source>
        <dbReference type="ARBA" id="ARBA00023004"/>
    </source>
</evidence>
<dbReference type="AlphaFoldDB" id="A0AAD3Y7E4"/>
<evidence type="ECO:0000313" key="5">
    <source>
        <dbReference type="EMBL" id="GMH30240.1"/>
    </source>
</evidence>
<organism evidence="5 6">
    <name type="scientific">Nepenthes gracilis</name>
    <name type="common">Slender pitcher plant</name>
    <dbReference type="NCBI Taxonomy" id="150966"/>
    <lineage>
        <taxon>Eukaryota</taxon>
        <taxon>Viridiplantae</taxon>
        <taxon>Streptophyta</taxon>
        <taxon>Embryophyta</taxon>
        <taxon>Tracheophyta</taxon>
        <taxon>Spermatophyta</taxon>
        <taxon>Magnoliopsida</taxon>
        <taxon>eudicotyledons</taxon>
        <taxon>Gunneridae</taxon>
        <taxon>Pentapetalae</taxon>
        <taxon>Caryophyllales</taxon>
        <taxon>Nepenthaceae</taxon>
        <taxon>Nepenthes</taxon>
    </lineage>
</organism>
<protein>
    <recommendedName>
        <fullName evidence="4">Non-haem dioxygenase N-terminal domain-containing protein</fullName>
    </recommendedName>
</protein>
<dbReference type="Proteomes" id="UP001279734">
    <property type="component" value="Unassembled WGS sequence"/>
</dbReference>
<keyword evidence="2" id="KW-0408">Iron</keyword>
<feature type="domain" description="Non-haem dioxygenase N-terminal" evidence="4">
    <location>
        <begin position="54"/>
        <end position="88"/>
    </location>
</feature>
<evidence type="ECO:0000256" key="1">
    <source>
        <dbReference type="ARBA" id="ARBA00022723"/>
    </source>
</evidence>
<name>A0AAD3Y7E4_NEPGR</name>
<dbReference type="InterPro" id="IPR026992">
    <property type="entry name" value="DIOX_N"/>
</dbReference>
<sequence length="104" mass="11393">MASGGPKLGRSPEVPSVQELAKQPLTEVPTRNLRTDLADHIAAAAGNGGPFPLLPIIDMARLASDPMDPEELQRLHQACKEWGFFYVSKLSFLLSNLITLQLRK</sequence>
<comment type="caution">
    <text evidence="5">The sequence shown here is derived from an EMBL/GenBank/DDBJ whole genome shotgun (WGS) entry which is preliminary data.</text>
</comment>